<evidence type="ECO:0000313" key="2">
    <source>
        <dbReference type="EMBL" id="KAH7031245.1"/>
    </source>
</evidence>
<protein>
    <submittedName>
        <fullName evidence="2">Uncharacterized protein</fullName>
    </submittedName>
</protein>
<dbReference type="GeneID" id="70192126"/>
<dbReference type="RefSeq" id="XP_046012925.1">
    <property type="nucleotide sequence ID" value="XM_046162580.1"/>
</dbReference>
<feature type="compositionally biased region" description="Basic and acidic residues" evidence="1">
    <location>
        <begin position="202"/>
        <end position="213"/>
    </location>
</feature>
<reference evidence="2" key="1">
    <citation type="journal article" date="2021" name="Nat. Commun.">
        <title>Genetic determinants of endophytism in the Arabidopsis root mycobiome.</title>
        <authorList>
            <person name="Mesny F."/>
            <person name="Miyauchi S."/>
            <person name="Thiergart T."/>
            <person name="Pickel B."/>
            <person name="Atanasova L."/>
            <person name="Karlsson M."/>
            <person name="Huettel B."/>
            <person name="Barry K.W."/>
            <person name="Haridas S."/>
            <person name="Chen C."/>
            <person name="Bauer D."/>
            <person name="Andreopoulos W."/>
            <person name="Pangilinan J."/>
            <person name="LaButti K."/>
            <person name="Riley R."/>
            <person name="Lipzen A."/>
            <person name="Clum A."/>
            <person name="Drula E."/>
            <person name="Henrissat B."/>
            <person name="Kohler A."/>
            <person name="Grigoriev I.V."/>
            <person name="Martin F.M."/>
            <person name="Hacquard S."/>
        </authorList>
    </citation>
    <scope>NUCLEOTIDE SEQUENCE</scope>
    <source>
        <strain evidence="2">MPI-CAGE-CH-0230</strain>
    </source>
</reference>
<comment type="caution">
    <text evidence="2">The sequence shown here is derived from an EMBL/GenBank/DDBJ whole genome shotgun (WGS) entry which is preliminary data.</text>
</comment>
<feature type="compositionally biased region" description="Pro residues" evidence="1">
    <location>
        <begin position="56"/>
        <end position="66"/>
    </location>
</feature>
<proteinExistence type="predicted"/>
<feature type="region of interest" description="Disordered" evidence="1">
    <location>
        <begin position="197"/>
        <end position="222"/>
    </location>
</feature>
<dbReference type="EMBL" id="JAGTJQ010000005">
    <property type="protein sequence ID" value="KAH7031245.1"/>
    <property type="molecule type" value="Genomic_DNA"/>
</dbReference>
<evidence type="ECO:0000313" key="3">
    <source>
        <dbReference type="Proteomes" id="UP000756346"/>
    </source>
</evidence>
<dbReference type="Proteomes" id="UP000756346">
    <property type="component" value="Unassembled WGS sequence"/>
</dbReference>
<gene>
    <name evidence="2" type="ORF">B0I36DRAFT_431388</name>
</gene>
<keyword evidence="3" id="KW-1185">Reference proteome</keyword>
<feature type="region of interest" description="Disordered" evidence="1">
    <location>
        <begin position="49"/>
        <end position="76"/>
    </location>
</feature>
<organism evidence="2 3">
    <name type="scientific">Microdochium trichocladiopsis</name>
    <dbReference type="NCBI Taxonomy" id="1682393"/>
    <lineage>
        <taxon>Eukaryota</taxon>
        <taxon>Fungi</taxon>
        <taxon>Dikarya</taxon>
        <taxon>Ascomycota</taxon>
        <taxon>Pezizomycotina</taxon>
        <taxon>Sordariomycetes</taxon>
        <taxon>Xylariomycetidae</taxon>
        <taxon>Xylariales</taxon>
        <taxon>Microdochiaceae</taxon>
        <taxon>Microdochium</taxon>
    </lineage>
</organism>
<evidence type="ECO:0000256" key="1">
    <source>
        <dbReference type="SAM" id="MobiDB-lite"/>
    </source>
</evidence>
<name>A0A9P8Y9N5_9PEZI</name>
<accession>A0A9P8Y9N5</accession>
<sequence length="319" mass="34865">MSGNRAVLATSRRIGHDSQAWWRVRRVWLETARPAGAGAVGGRGVWRLASSSTTRPPSPAHTPPPCHLQAPGSHPSPSSLVPGPWYRYSTYSPGFLQASWSASQVSPPLFSFLAPLLHAWGPGRPPPTWAPSLNHAPARLDHAPARLDHAPLVSELGPENGNRAARGTALCATVLLLRLHRALEAAIEVYPRRDRRALSRQAGERSATHEPPRDSGATSTIARPHVTSTAVRLWATQDVPAGWVPVGYSRHEIMKIHRHGRRKSWWMASETVKGSAIPLLVVVQITRTLMDFGQEIEGRKSLISSLTVHCSSWGVENRV</sequence>
<dbReference type="AlphaFoldDB" id="A0A9P8Y9N5"/>